<organism evidence="2 3">
    <name type="scientific">Flavobacterium croceum DSM 17960</name>
    <dbReference type="NCBI Taxonomy" id="1121886"/>
    <lineage>
        <taxon>Bacteria</taxon>
        <taxon>Pseudomonadati</taxon>
        <taxon>Bacteroidota</taxon>
        <taxon>Flavobacteriia</taxon>
        <taxon>Flavobacteriales</taxon>
        <taxon>Flavobacteriaceae</taxon>
        <taxon>Flavobacterium</taxon>
    </lineage>
</organism>
<dbReference type="InterPro" id="IPR023875">
    <property type="entry name" value="DNA_repair_put"/>
</dbReference>
<dbReference type="OrthoDB" id="5290748at2"/>
<dbReference type="AlphaFoldDB" id="A0A2S4NBJ5"/>
<evidence type="ECO:0000313" key="2">
    <source>
        <dbReference type="EMBL" id="POS03069.1"/>
    </source>
</evidence>
<proteinExistence type="predicted"/>
<dbReference type="InterPro" id="IPR025404">
    <property type="entry name" value="DUF4130"/>
</dbReference>
<feature type="domain" description="DUF4130" evidence="1">
    <location>
        <begin position="84"/>
        <end position="247"/>
    </location>
</feature>
<accession>A0A2S4NBJ5</accession>
<dbReference type="EMBL" id="PQNY01000001">
    <property type="protein sequence ID" value="POS03069.1"/>
    <property type="molecule type" value="Genomic_DNA"/>
</dbReference>
<evidence type="ECO:0000259" key="1">
    <source>
        <dbReference type="Pfam" id="PF13566"/>
    </source>
</evidence>
<gene>
    <name evidence="2" type="ORF">Q361_101172</name>
</gene>
<protein>
    <submittedName>
        <fullName evidence="2">Putative DNA metabolism protein</fullName>
    </submittedName>
</protein>
<evidence type="ECO:0000313" key="3">
    <source>
        <dbReference type="Proteomes" id="UP000237056"/>
    </source>
</evidence>
<dbReference type="RefSeq" id="WP_103724811.1">
    <property type="nucleotide sequence ID" value="NZ_PQNY01000001.1"/>
</dbReference>
<sequence>MNILSYDNTLEGFFTAVFEVYEYKYLNPKIVRQSLAQNALFSEVTPIITQQDKADRVTQRLEKQIGKEGLREILFGFLSENENFEDIVFEIIKYGIEHPNQNILKNYAHPAVLQLSKWVKSVGREAHRMEAFVRFELLQDGIYFAQIKPDFNVLPLTISYFKERYQDQKWLVYDTKRNFGIYYDLKTVEWIQLDLEIKNITQKHDQTERKYQHLWAEYFDHTNIKERKNTKLHIQHVPKRYWKYLTEKRTF</sequence>
<comment type="caution">
    <text evidence="2">The sequence shown here is derived from an EMBL/GenBank/DDBJ whole genome shotgun (WGS) entry which is preliminary data.</text>
</comment>
<keyword evidence="3" id="KW-1185">Reference proteome</keyword>
<name>A0A2S4NBJ5_9FLAO</name>
<dbReference type="NCBIfam" id="TIGR03915">
    <property type="entry name" value="SAM_7_link_chp"/>
    <property type="match status" value="1"/>
</dbReference>
<dbReference type="Pfam" id="PF13566">
    <property type="entry name" value="DUF4130"/>
    <property type="match status" value="1"/>
</dbReference>
<reference evidence="2 3" key="1">
    <citation type="submission" date="2018-01" db="EMBL/GenBank/DDBJ databases">
        <title>Genomic Encyclopedia of Type Strains, Phase I: the one thousand microbial genomes (KMG-I) project.</title>
        <authorList>
            <person name="Goeker M."/>
        </authorList>
    </citation>
    <scope>NUCLEOTIDE SEQUENCE [LARGE SCALE GENOMIC DNA]</scope>
    <source>
        <strain evidence="2 3">DSM 17960</strain>
    </source>
</reference>
<dbReference type="Proteomes" id="UP000237056">
    <property type="component" value="Unassembled WGS sequence"/>
</dbReference>